<protein>
    <submittedName>
        <fullName evidence="1">Uncharacterized protein</fullName>
    </submittedName>
</protein>
<proteinExistence type="predicted"/>
<organism evidence="1 2">
    <name type="scientific">Trifolium medium</name>
    <dbReference type="NCBI Taxonomy" id="97028"/>
    <lineage>
        <taxon>Eukaryota</taxon>
        <taxon>Viridiplantae</taxon>
        <taxon>Streptophyta</taxon>
        <taxon>Embryophyta</taxon>
        <taxon>Tracheophyta</taxon>
        <taxon>Spermatophyta</taxon>
        <taxon>Magnoliopsida</taxon>
        <taxon>eudicotyledons</taxon>
        <taxon>Gunneridae</taxon>
        <taxon>Pentapetalae</taxon>
        <taxon>rosids</taxon>
        <taxon>fabids</taxon>
        <taxon>Fabales</taxon>
        <taxon>Fabaceae</taxon>
        <taxon>Papilionoideae</taxon>
        <taxon>50 kb inversion clade</taxon>
        <taxon>NPAAA clade</taxon>
        <taxon>Hologalegina</taxon>
        <taxon>IRL clade</taxon>
        <taxon>Trifolieae</taxon>
        <taxon>Trifolium</taxon>
    </lineage>
</organism>
<feature type="non-terminal residue" evidence="1">
    <location>
        <position position="1"/>
    </location>
</feature>
<dbReference type="AlphaFoldDB" id="A0A392TR46"/>
<comment type="caution">
    <text evidence="1">The sequence shown here is derived from an EMBL/GenBank/DDBJ whole genome shotgun (WGS) entry which is preliminary data.</text>
</comment>
<evidence type="ECO:0000313" key="2">
    <source>
        <dbReference type="Proteomes" id="UP000265520"/>
    </source>
</evidence>
<evidence type="ECO:0000313" key="1">
    <source>
        <dbReference type="EMBL" id="MCI63623.1"/>
    </source>
</evidence>
<reference evidence="1 2" key="1">
    <citation type="journal article" date="2018" name="Front. Plant Sci.">
        <title>Red Clover (Trifolium pratense) and Zigzag Clover (T. medium) - A Picture of Genomic Similarities and Differences.</title>
        <authorList>
            <person name="Dluhosova J."/>
            <person name="Istvanek J."/>
            <person name="Nedelnik J."/>
            <person name="Repkova J."/>
        </authorList>
    </citation>
    <scope>NUCLEOTIDE SEQUENCE [LARGE SCALE GENOMIC DNA]</scope>
    <source>
        <strain evidence="2">cv. 10/8</strain>
        <tissue evidence="1">Leaf</tissue>
    </source>
</reference>
<sequence length="38" mass="4389">PLRSEDEIDIARKLRESLVDLGDIVGFLVIQNYLECKQ</sequence>
<dbReference type="Proteomes" id="UP000265520">
    <property type="component" value="Unassembled WGS sequence"/>
</dbReference>
<name>A0A392TR46_9FABA</name>
<keyword evidence="2" id="KW-1185">Reference proteome</keyword>
<accession>A0A392TR46</accession>
<dbReference type="EMBL" id="LXQA010640516">
    <property type="protein sequence ID" value="MCI63623.1"/>
    <property type="molecule type" value="Genomic_DNA"/>
</dbReference>